<feature type="compositionally biased region" description="Polar residues" evidence="1">
    <location>
        <begin position="135"/>
        <end position="149"/>
    </location>
</feature>
<organism evidence="2 3">
    <name type="scientific">Amphibalanus amphitrite</name>
    <name type="common">Striped barnacle</name>
    <name type="synonym">Balanus amphitrite</name>
    <dbReference type="NCBI Taxonomy" id="1232801"/>
    <lineage>
        <taxon>Eukaryota</taxon>
        <taxon>Metazoa</taxon>
        <taxon>Ecdysozoa</taxon>
        <taxon>Arthropoda</taxon>
        <taxon>Crustacea</taxon>
        <taxon>Multicrustacea</taxon>
        <taxon>Cirripedia</taxon>
        <taxon>Thoracica</taxon>
        <taxon>Thoracicalcarea</taxon>
        <taxon>Balanomorpha</taxon>
        <taxon>Balanoidea</taxon>
        <taxon>Balanidae</taxon>
        <taxon>Amphibalaninae</taxon>
        <taxon>Amphibalanus</taxon>
    </lineage>
</organism>
<dbReference type="EMBL" id="VIIS01001631">
    <property type="protein sequence ID" value="KAF0295249.1"/>
    <property type="molecule type" value="Genomic_DNA"/>
</dbReference>
<reference evidence="2 3" key="1">
    <citation type="submission" date="2019-07" db="EMBL/GenBank/DDBJ databases">
        <title>Draft genome assembly of a fouling barnacle, Amphibalanus amphitrite (Darwin, 1854): The first reference genome for Thecostraca.</title>
        <authorList>
            <person name="Kim W."/>
        </authorList>
    </citation>
    <scope>NUCLEOTIDE SEQUENCE [LARGE SCALE GENOMIC DNA]</scope>
    <source>
        <strain evidence="2">SNU_AA5</strain>
        <tissue evidence="2">Soma without cirri and trophi</tissue>
    </source>
</reference>
<proteinExistence type="predicted"/>
<gene>
    <name evidence="2" type="ORF">FJT64_000686</name>
</gene>
<feature type="compositionally biased region" description="Acidic residues" evidence="1">
    <location>
        <begin position="110"/>
        <end position="123"/>
    </location>
</feature>
<dbReference type="Proteomes" id="UP000440578">
    <property type="component" value="Unassembled WGS sequence"/>
</dbReference>
<feature type="region of interest" description="Disordered" evidence="1">
    <location>
        <begin position="40"/>
        <end position="205"/>
    </location>
</feature>
<evidence type="ECO:0000313" key="3">
    <source>
        <dbReference type="Proteomes" id="UP000440578"/>
    </source>
</evidence>
<sequence length="303" mass="32045">MSRTIIRIFDAGSFDSIICTCGRCKDSPARGCHHTTSIAIGPASGAETQSLPPPSPPSSSPPASPLPSLASSLASSLFLDLSSLPPPPPNSPPPPPPLPSDGEFDRDSIDPDSESESESESDSDATVGETRSDSESSTVHGGDSCSSVGTDHRSITGRSRGESPSPEHLSITPSWHEPDGGPGAGRDRARTRGTIGTRNDRADYDTGYHSVKDVDIDAIRIVKAPSVAALMTEPMPADVAITFPLQRERTARGLALRRCESVGSGDLLRGAKLSCVTLKNRIQSALSFRTDEERERPRRPASR</sequence>
<feature type="compositionally biased region" description="Pro residues" evidence="1">
    <location>
        <begin position="51"/>
        <end position="65"/>
    </location>
</feature>
<evidence type="ECO:0000256" key="1">
    <source>
        <dbReference type="SAM" id="MobiDB-lite"/>
    </source>
</evidence>
<feature type="compositionally biased region" description="Low complexity" evidence="1">
    <location>
        <begin position="66"/>
        <end position="83"/>
    </location>
</feature>
<name>A0A6A4VQP6_AMPAM</name>
<protein>
    <submittedName>
        <fullName evidence="2">Uncharacterized protein</fullName>
    </submittedName>
</protein>
<dbReference type="AlphaFoldDB" id="A0A6A4VQP6"/>
<evidence type="ECO:0000313" key="2">
    <source>
        <dbReference type="EMBL" id="KAF0295249.1"/>
    </source>
</evidence>
<keyword evidence="3" id="KW-1185">Reference proteome</keyword>
<comment type="caution">
    <text evidence="2">The sequence shown here is derived from an EMBL/GenBank/DDBJ whole genome shotgun (WGS) entry which is preliminary data.</text>
</comment>
<feature type="compositionally biased region" description="Pro residues" evidence="1">
    <location>
        <begin position="84"/>
        <end position="99"/>
    </location>
</feature>
<accession>A0A6A4VQP6</accession>